<dbReference type="PROSITE" id="PS00675">
    <property type="entry name" value="SIGMA54_INTERACT_1"/>
    <property type="match status" value="1"/>
</dbReference>
<dbReference type="AlphaFoldDB" id="A0A9N8WUS9"/>
<evidence type="ECO:0000259" key="2">
    <source>
        <dbReference type="Pfam" id="PF26633"/>
    </source>
</evidence>
<feature type="domain" description="DUF8206" evidence="2">
    <location>
        <begin position="646"/>
        <end position="724"/>
    </location>
</feature>
<accession>A0A9N8WUS9</accession>
<comment type="caution">
    <text evidence="3">The sequence shown here is derived from an EMBL/GenBank/DDBJ whole genome shotgun (WGS) entry which is preliminary data.</text>
</comment>
<name>A0A9N8WUS9_9GLOM</name>
<feature type="domain" description="G" evidence="1">
    <location>
        <begin position="322"/>
        <end position="476"/>
    </location>
</feature>
<dbReference type="Gene3D" id="3.30.420.40">
    <property type="match status" value="2"/>
</dbReference>
<dbReference type="PANTHER" id="PTHR32046:SF11">
    <property type="entry name" value="IMMUNE-ASSOCIATED NUCLEOTIDE-BINDING PROTEIN 10-LIKE"/>
    <property type="match status" value="1"/>
</dbReference>
<dbReference type="SUPFAM" id="SSF52540">
    <property type="entry name" value="P-loop containing nucleoside triphosphate hydrolases"/>
    <property type="match status" value="1"/>
</dbReference>
<dbReference type="InterPro" id="IPR006073">
    <property type="entry name" value="GTP-bd"/>
</dbReference>
<dbReference type="Gene3D" id="3.90.640.10">
    <property type="entry name" value="Actin, Chain A, domain 4"/>
    <property type="match status" value="1"/>
</dbReference>
<keyword evidence="4" id="KW-1185">Reference proteome</keyword>
<evidence type="ECO:0000313" key="4">
    <source>
        <dbReference type="Proteomes" id="UP000789342"/>
    </source>
</evidence>
<dbReference type="InterPro" id="IPR058519">
    <property type="entry name" value="DUF8206"/>
</dbReference>
<dbReference type="EMBL" id="CAJVPV010001364">
    <property type="protein sequence ID" value="CAG8494957.1"/>
    <property type="molecule type" value="Genomic_DNA"/>
</dbReference>
<dbReference type="PANTHER" id="PTHR32046">
    <property type="entry name" value="G DOMAIN-CONTAINING PROTEIN"/>
    <property type="match status" value="1"/>
</dbReference>
<evidence type="ECO:0000313" key="3">
    <source>
        <dbReference type="EMBL" id="CAG8494957.1"/>
    </source>
</evidence>
<dbReference type="InterPro" id="IPR027417">
    <property type="entry name" value="P-loop_NTPase"/>
</dbReference>
<sequence length="910" mass="104834">MTPIFKTLHLSDIPESQKPILPVGLDYKKAISDYLREIDFYNNVHLILTVPAEWSNREIDIMRECAFNASLIKKKDSSNLEFLTEREAVANYCMKIAKEYFNIIGKKFMIVDCGREIVNLTTRELLENELGKIVSSHGDFCGESDVEQQFLKFITSKVGDGVVELLKENDVGHYQNMIRQYSECIQSCFTGDKAFFYALDLEEVCPAIKQYISGVSRSLLEEDEWIIEFDYEVVESLFDSVIKKINGLIHELNLVEPCSAIFLIGEFSESKYLQSAIKERFKNIVNHISIPPQPTCAVTRGATEYGLRKTTRTMKLTNEINILLLGETGVGKSTFINAFANYLRYDTLDDAKVGEIAVLIPSQFTIMDEDFETNKIKIGDQDSNEQTEKEGMSATQGCKSYVFPVDNDISIRLIDTPGIGDTRGINKDKENFGEILRHISHYEHLNGIFILLKPNNARLNVVFKYCIQELLTHLHKSAKDNIVFCFTNARSTFYRPGDTLPTLRQQLSNLNERSGVEIKTDRNTMYCFDNESFRFLAALRKNMRFSESDINNFAESWKKSVQESWRLFKHIVSLEPHKTEETLSLNNVRKNVMLLSKPLAEIGQLIQVNISIIKDQQKEIENSHQSIEDLRSRLHTELLDLTPKNLGHPRTVCTNKSCTKTISVGKNLTKVDYITHCHTQCYLKNVEPNLVNNAALRECTAMNNGENCGKCSCHWSKHMHITYENEHKIIKVIDENVEKLIREKVSYQDTKKAIIDDKEQYISRQKEEQKRISSINIKLAQFLRQNAIAAYNDTYAEYLDHFINEEKIKKSSDPVIYDDRILIGLEAVKKEYSEKIAIIKKAIETNDPSVHPFSLKEISDLVQELYELPLNGQTLKRIKMEAELGRNFTFKYEEKRYVSQGNNFWDHIFK</sequence>
<dbReference type="Pfam" id="PF01926">
    <property type="entry name" value="MMR_HSR1"/>
    <property type="match status" value="1"/>
</dbReference>
<reference evidence="3" key="1">
    <citation type="submission" date="2021-06" db="EMBL/GenBank/DDBJ databases">
        <authorList>
            <person name="Kallberg Y."/>
            <person name="Tangrot J."/>
            <person name="Rosling A."/>
        </authorList>
    </citation>
    <scope>NUCLEOTIDE SEQUENCE</scope>
    <source>
        <strain evidence="3">CL551</strain>
    </source>
</reference>
<dbReference type="Gene3D" id="3.40.50.300">
    <property type="entry name" value="P-loop containing nucleotide triphosphate hydrolases"/>
    <property type="match status" value="1"/>
</dbReference>
<evidence type="ECO:0000259" key="1">
    <source>
        <dbReference type="Pfam" id="PF01926"/>
    </source>
</evidence>
<dbReference type="Pfam" id="PF26633">
    <property type="entry name" value="DUF8206"/>
    <property type="match status" value="1"/>
</dbReference>
<dbReference type="Proteomes" id="UP000789342">
    <property type="component" value="Unassembled WGS sequence"/>
</dbReference>
<dbReference type="GO" id="GO:0005525">
    <property type="term" value="F:GTP binding"/>
    <property type="evidence" value="ECO:0007669"/>
    <property type="project" value="InterPro"/>
</dbReference>
<dbReference type="SUPFAM" id="SSF53067">
    <property type="entry name" value="Actin-like ATPase domain"/>
    <property type="match status" value="1"/>
</dbReference>
<organism evidence="3 4">
    <name type="scientific">Acaulospora morrowiae</name>
    <dbReference type="NCBI Taxonomy" id="94023"/>
    <lineage>
        <taxon>Eukaryota</taxon>
        <taxon>Fungi</taxon>
        <taxon>Fungi incertae sedis</taxon>
        <taxon>Mucoromycota</taxon>
        <taxon>Glomeromycotina</taxon>
        <taxon>Glomeromycetes</taxon>
        <taxon>Diversisporales</taxon>
        <taxon>Acaulosporaceae</taxon>
        <taxon>Acaulospora</taxon>
    </lineage>
</organism>
<dbReference type="InterPro" id="IPR025662">
    <property type="entry name" value="Sigma_54_int_dom_ATP-bd_1"/>
</dbReference>
<gene>
    <name evidence="3" type="ORF">AMORRO_LOCUS2964</name>
</gene>
<dbReference type="OrthoDB" id="8954335at2759"/>
<dbReference type="InterPro" id="IPR043129">
    <property type="entry name" value="ATPase_NBD"/>
</dbReference>
<protein>
    <submittedName>
        <fullName evidence="3">9687_t:CDS:1</fullName>
    </submittedName>
</protein>
<proteinExistence type="predicted"/>